<evidence type="ECO:0000256" key="1">
    <source>
        <dbReference type="SAM" id="Phobius"/>
    </source>
</evidence>
<evidence type="ECO:0008006" key="4">
    <source>
        <dbReference type="Google" id="ProtNLM"/>
    </source>
</evidence>
<feature type="transmembrane region" description="Helical" evidence="1">
    <location>
        <begin position="423"/>
        <end position="443"/>
    </location>
</feature>
<keyword evidence="3" id="KW-1185">Reference proteome</keyword>
<evidence type="ECO:0000313" key="3">
    <source>
        <dbReference type="Proteomes" id="UP000610746"/>
    </source>
</evidence>
<dbReference type="PANTHER" id="PTHR40940:SF2">
    <property type="entry name" value="BATD"/>
    <property type="match status" value="1"/>
</dbReference>
<keyword evidence="1" id="KW-0812">Transmembrane</keyword>
<comment type="caution">
    <text evidence="2">The sequence shown here is derived from an EMBL/GenBank/DDBJ whole genome shotgun (WGS) entry which is preliminary data.</text>
</comment>
<reference evidence="2" key="1">
    <citation type="submission" date="2020-05" db="EMBL/GenBank/DDBJ databases">
        <title>Genomic Encyclopedia of Type Strains, Phase IV (KMG-V): Genome sequencing to study the core and pangenomes of soil and plant-associated prokaryotes.</title>
        <authorList>
            <person name="Whitman W."/>
        </authorList>
    </citation>
    <scope>NUCLEOTIDE SEQUENCE</scope>
    <source>
        <strain evidence="2">16F</strain>
    </source>
</reference>
<dbReference type="RefSeq" id="WP_173779454.1">
    <property type="nucleotide sequence ID" value="NZ_JABSNO010000013.1"/>
</dbReference>
<dbReference type="EMBL" id="JABSNO010000013">
    <property type="protein sequence ID" value="NRS92869.1"/>
    <property type="molecule type" value="Genomic_DNA"/>
</dbReference>
<dbReference type="AlphaFoldDB" id="A0A8J8KBS5"/>
<proteinExistence type="predicted"/>
<keyword evidence="1" id="KW-1133">Transmembrane helix</keyword>
<name>A0A8J8KBS5_9FLAO</name>
<feature type="transmembrane region" description="Helical" evidence="1">
    <location>
        <begin position="7"/>
        <end position="26"/>
    </location>
</feature>
<dbReference type="Pfam" id="PF13584">
    <property type="entry name" value="BatD"/>
    <property type="match status" value="1"/>
</dbReference>
<keyword evidence="1" id="KW-0472">Membrane</keyword>
<organism evidence="2 3">
    <name type="scientific">Frigoriflavimonas asaccharolytica</name>
    <dbReference type="NCBI Taxonomy" id="2735899"/>
    <lineage>
        <taxon>Bacteria</taxon>
        <taxon>Pseudomonadati</taxon>
        <taxon>Bacteroidota</taxon>
        <taxon>Flavobacteriia</taxon>
        <taxon>Flavobacteriales</taxon>
        <taxon>Weeksellaceae</taxon>
        <taxon>Frigoriflavimonas</taxon>
    </lineage>
</organism>
<gene>
    <name evidence="2" type="ORF">HNQ03_001950</name>
</gene>
<dbReference type="Proteomes" id="UP000610746">
    <property type="component" value="Unassembled WGS sequence"/>
</dbReference>
<evidence type="ECO:0000313" key="2">
    <source>
        <dbReference type="EMBL" id="NRS92869.1"/>
    </source>
</evidence>
<sequence>MNKIQYIFFLLATVFCYGQITFVPLIEDKVYKVNQKFLLTFILEVNSEHFGDQSSIKLPDFSKFERLGSGSEKNTLILENLAVNQIIFQQVLSPKISGKVKIGSALITVNGKIYKTEPFDIMVEEADKVATINTPTKIKNDLYLNLEIADKEVYQNQPTVAVLKAYSSNINNFRKVNNVRLPMQDNVEFSTIKTQKSDIDLNKAALSSQILAVFLVFPEESGSVKVESASASFSKIAKKILSNGVKLNVKNLPVNAPKDFKNAVGDFKIDFAKNNEDKIEINKPINVRLTISGKGNFNNIQLPIIKDSELYEVFQPRVRKDIHANEKGVNGKIVADYIIIPKKTGPLSILTESFSYFNPEEKKYIDLGSQSIDLDVRSQKEILAERTPLEIVNAYSNNVLETVDNPVLETKTLKLKQNSHINWYTSLLNFILFCAIIGLLLLINNFKKNKKKKTSKNVRINTFSAPITNIGISDSELQNAFGYLKRMLREKNYAEIFTTIKNIDLNFRNAYNTSVDDNFATILENAKGSKIAEEYRTLFQKIEMERFAPIKLEDQLEELVNSTIIFFTKIAK</sequence>
<accession>A0A8J8KBS5</accession>
<dbReference type="PANTHER" id="PTHR40940">
    <property type="entry name" value="PROTEIN BATD-RELATED"/>
    <property type="match status" value="1"/>
</dbReference>
<dbReference type="InterPro" id="IPR025738">
    <property type="entry name" value="BatD"/>
</dbReference>
<protein>
    <recommendedName>
        <fullName evidence="4">Oxygen tolerance protein BatD</fullName>
    </recommendedName>
</protein>